<dbReference type="Gene3D" id="3.10.10.10">
    <property type="entry name" value="HIV Type 1 Reverse Transcriptase, subunit A, domain 1"/>
    <property type="match status" value="1"/>
</dbReference>
<evidence type="ECO:0000313" key="3">
    <source>
        <dbReference type="Proteomes" id="UP000265520"/>
    </source>
</evidence>
<feature type="region of interest" description="Disordered" evidence="1">
    <location>
        <begin position="1"/>
        <end position="33"/>
    </location>
</feature>
<name>A0A392R4U9_9FABA</name>
<evidence type="ECO:0000313" key="2">
    <source>
        <dbReference type="EMBL" id="MCI31132.1"/>
    </source>
</evidence>
<sequence length="140" mass="15717">LDARTSKEEREEEKKDKEELEEAGGKENYRPIPDGDFELVHLGDDENKAVKIGADLPELVKKQLEACLKENAELFALSAAEMPGIDTNVACHHLTIDPRASAVVQRRRKQSPKKMEAANKAVKDLLEANFISEAKYTTWL</sequence>
<comment type="caution">
    <text evidence="2">The sequence shown here is derived from an EMBL/GenBank/DDBJ whole genome shotgun (WGS) entry which is preliminary data.</text>
</comment>
<organism evidence="2 3">
    <name type="scientific">Trifolium medium</name>
    <dbReference type="NCBI Taxonomy" id="97028"/>
    <lineage>
        <taxon>Eukaryota</taxon>
        <taxon>Viridiplantae</taxon>
        <taxon>Streptophyta</taxon>
        <taxon>Embryophyta</taxon>
        <taxon>Tracheophyta</taxon>
        <taxon>Spermatophyta</taxon>
        <taxon>Magnoliopsida</taxon>
        <taxon>eudicotyledons</taxon>
        <taxon>Gunneridae</taxon>
        <taxon>Pentapetalae</taxon>
        <taxon>rosids</taxon>
        <taxon>fabids</taxon>
        <taxon>Fabales</taxon>
        <taxon>Fabaceae</taxon>
        <taxon>Papilionoideae</taxon>
        <taxon>50 kb inversion clade</taxon>
        <taxon>NPAAA clade</taxon>
        <taxon>Hologalegina</taxon>
        <taxon>IRL clade</taxon>
        <taxon>Trifolieae</taxon>
        <taxon>Trifolium</taxon>
    </lineage>
</organism>
<dbReference type="EMBL" id="LXQA010184875">
    <property type="protein sequence ID" value="MCI31132.1"/>
    <property type="molecule type" value="Genomic_DNA"/>
</dbReference>
<keyword evidence="3" id="KW-1185">Reference proteome</keyword>
<feature type="compositionally biased region" description="Basic and acidic residues" evidence="1">
    <location>
        <begin position="1"/>
        <end position="29"/>
    </location>
</feature>
<evidence type="ECO:0000256" key="1">
    <source>
        <dbReference type="SAM" id="MobiDB-lite"/>
    </source>
</evidence>
<reference evidence="2 3" key="1">
    <citation type="journal article" date="2018" name="Front. Plant Sci.">
        <title>Red Clover (Trifolium pratense) and Zigzag Clover (T. medium) - A Picture of Genomic Similarities and Differences.</title>
        <authorList>
            <person name="Dluhosova J."/>
            <person name="Istvanek J."/>
            <person name="Nedelnik J."/>
            <person name="Repkova J."/>
        </authorList>
    </citation>
    <scope>NUCLEOTIDE SEQUENCE [LARGE SCALE GENOMIC DNA]</scope>
    <source>
        <strain evidence="3">cv. 10/8</strain>
        <tissue evidence="2">Leaf</tissue>
    </source>
</reference>
<dbReference type="Proteomes" id="UP000265520">
    <property type="component" value="Unassembled WGS sequence"/>
</dbReference>
<feature type="non-terminal residue" evidence="2">
    <location>
        <position position="140"/>
    </location>
</feature>
<feature type="non-terminal residue" evidence="2">
    <location>
        <position position="1"/>
    </location>
</feature>
<accession>A0A392R4U9</accession>
<proteinExistence type="predicted"/>
<protein>
    <submittedName>
        <fullName evidence="2">Uncharacterized protein</fullName>
    </submittedName>
</protein>
<dbReference type="AlphaFoldDB" id="A0A392R4U9"/>